<evidence type="ECO:0000313" key="18">
    <source>
        <dbReference type="EMBL" id="SHE36109.1"/>
    </source>
</evidence>
<evidence type="ECO:0000256" key="5">
    <source>
        <dbReference type="ARBA" id="ARBA00022801"/>
    </source>
</evidence>
<evidence type="ECO:0000256" key="13">
    <source>
        <dbReference type="PROSITE-ProRule" id="PRU01122"/>
    </source>
</evidence>
<comment type="subunit">
    <text evidence="9 10">Homohexamer. Organized in a ring with a central cavity.</text>
</comment>
<evidence type="ECO:0000256" key="7">
    <source>
        <dbReference type="ARBA" id="ARBA00022840"/>
    </source>
</evidence>
<dbReference type="GO" id="GO:0034605">
    <property type="term" value="P:cellular response to heat"/>
    <property type="evidence" value="ECO:0007669"/>
    <property type="project" value="UniProtKB-UniRule"/>
</dbReference>
<evidence type="ECO:0000256" key="4">
    <source>
        <dbReference type="ARBA" id="ARBA00022741"/>
    </source>
</evidence>
<dbReference type="SUPFAM" id="SSF52540">
    <property type="entry name" value="P-loop containing nucleoside triphosphate hydrolases"/>
    <property type="match status" value="1"/>
</dbReference>
<keyword evidence="6 9" id="KW-0720">Serine protease</keyword>
<feature type="domain" description="Lon N-terminal" evidence="17">
    <location>
        <begin position="11"/>
        <end position="205"/>
    </location>
</feature>
<keyword evidence="19" id="KW-1185">Reference proteome</keyword>
<dbReference type="Pfam" id="PF22667">
    <property type="entry name" value="Lon_lid"/>
    <property type="match status" value="1"/>
</dbReference>
<dbReference type="Gene3D" id="3.40.50.300">
    <property type="entry name" value="P-loop containing nucleotide triphosphate hydrolases"/>
    <property type="match status" value="1"/>
</dbReference>
<dbReference type="InterPro" id="IPR014721">
    <property type="entry name" value="Ribsml_uS5_D2-typ_fold_subgr"/>
</dbReference>
<evidence type="ECO:0000256" key="11">
    <source>
        <dbReference type="PIRSR" id="PIRSR001174-1"/>
    </source>
</evidence>
<dbReference type="GO" id="GO:0043565">
    <property type="term" value="F:sequence-specific DNA binding"/>
    <property type="evidence" value="ECO:0007669"/>
    <property type="project" value="UniProtKB-UniRule"/>
</dbReference>
<dbReference type="Pfam" id="PF00004">
    <property type="entry name" value="AAA"/>
    <property type="match status" value="1"/>
</dbReference>
<evidence type="ECO:0000256" key="9">
    <source>
        <dbReference type="HAMAP-Rule" id="MF_01973"/>
    </source>
</evidence>
<keyword evidence="2 9" id="KW-0963">Cytoplasm</keyword>
<dbReference type="GO" id="GO:0004252">
    <property type="term" value="F:serine-type endopeptidase activity"/>
    <property type="evidence" value="ECO:0007669"/>
    <property type="project" value="UniProtKB-UniRule"/>
</dbReference>
<dbReference type="InterPro" id="IPR015947">
    <property type="entry name" value="PUA-like_sf"/>
</dbReference>
<dbReference type="SMART" id="SM00382">
    <property type="entry name" value="AAA"/>
    <property type="match status" value="1"/>
</dbReference>
<dbReference type="Gene3D" id="2.30.130.40">
    <property type="entry name" value="LON domain-like"/>
    <property type="match status" value="1"/>
</dbReference>
<dbReference type="InterPro" id="IPR027065">
    <property type="entry name" value="Lon_Prtase"/>
</dbReference>
<evidence type="ECO:0000256" key="6">
    <source>
        <dbReference type="ARBA" id="ARBA00022825"/>
    </source>
</evidence>
<dbReference type="InterPro" id="IPR003959">
    <property type="entry name" value="ATPase_AAA_core"/>
</dbReference>
<dbReference type="Proteomes" id="UP000184088">
    <property type="component" value="Unassembled WGS sequence"/>
</dbReference>
<dbReference type="GO" id="GO:0006515">
    <property type="term" value="P:protein quality control for misfolded or incompletely synthesized proteins"/>
    <property type="evidence" value="ECO:0007669"/>
    <property type="project" value="UniProtKB-UniRule"/>
</dbReference>
<feature type="active site" evidence="9 11">
    <location>
        <position position="722"/>
    </location>
</feature>
<dbReference type="GO" id="GO:0016887">
    <property type="term" value="F:ATP hydrolysis activity"/>
    <property type="evidence" value="ECO:0007669"/>
    <property type="project" value="UniProtKB-UniRule"/>
</dbReference>
<dbReference type="InterPro" id="IPR027417">
    <property type="entry name" value="P-loop_NTPase"/>
</dbReference>
<dbReference type="PRINTS" id="PR00830">
    <property type="entry name" value="ENDOLAPTASE"/>
</dbReference>
<dbReference type="PROSITE" id="PS51787">
    <property type="entry name" value="LON_N"/>
    <property type="match status" value="1"/>
</dbReference>
<dbReference type="CDD" id="cd19500">
    <property type="entry name" value="RecA-like_Lon"/>
    <property type="match status" value="1"/>
</dbReference>
<evidence type="ECO:0000256" key="8">
    <source>
        <dbReference type="ARBA" id="ARBA00023016"/>
    </source>
</evidence>
<evidence type="ECO:0000256" key="12">
    <source>
        <dbReference type="PIRSR" id="PIRSR001174-2"/>
    </source>
</evidence>
<evidence type="ECO:0000313" key="19">
    <source>
        <dbReference type="Proteomes" id="UP000184088"/>
    </source>
</evidence>
<reference evidence="18 19" key="1">
    <citation type="submission" date="2016-11" db="EMBL/GenBank/DDBJ databases">
        <authorList>
            <person name="Jaros S."/>
            <person name="Januszkiewicz K."/>
            <person name="Wedrychowicz H."/>
        </authorList>
    </citation>
    <scope>NUCLEOTIDE SEQUENCE [LARGE SCALE GENOMIC DNA]</scope>
    <source>
        <strain evidence="18 19">DSM 17918</strain>
    </source>
</reference>
<keyword evidence="4 9" id="KW-0547">Nucleotide-binding</keyword>
<comment type="induction">
    <text evidence="9">By heat shock.</text>
</comment>
<feature type="coiled-coil region" evidence="15">
    <location>
        <begin position="191"/>
        <end position="265"/>
    </location>
</feature>
<comment type="catalytic activity">
    <reaction evidence="9 10 13">
        <text>Hydrolysis of proteins in presence of ATP.</text>
        <dbReference type="EC" id="3.4.21.53"/>
    </reaction>
</comment>
<feature type="active site" evidence="9 11">
    <location>
        <position position="679"/>
    </location>
</feature>
<dbReference type="Gene3D" id="3.30.230.10">
    <property type="match status" value="1"/>
</dbReference>
<evidence type="ECO:0000256" key="10">
    <source>
        <dbReference type="PIRNR" id="PIRNR001174"/>
    </source>
</evidence>
<comment type="similarity">
    <text evidence="9 10 13 14">Belongs to the peptidase S16 family.</text>
</comment>
<evidence type="ECO:0000259" key="17">
    <source>
        <dbReference type="PROSITE" id="PS51787"/>
    </source>
</evidence>
<dbReference type="Gene3D" id="1.20.58.1480">
    <property type="match status" value="1"/>
</dbReference>
<dbReference type="InterPro" id="IPR004815">
    <property type="entry name" value="Lon_bac/euk-typ"/>
</dbReference>
<dbReference type="InterPro" id="IPR020568">
    <property type="entry name" value="Ribosomal_Su5_D2-typ_SF"/>
</dbReference>
<dbReference type="HAMAP" id="MF_01973">
    <property type="entry name" value="lon_bact"/>
    <property type="match status" value="1"/>
</dbReference>
<keyword evidence="3 9" id="KW-0645">Protease</keyword>
<sequence>MEEIDVKIKTMPLIPLRGLTVYPYMIVHFDVGRKKSIFAIEEAMANDQMVFLVTQKNLDDEDPSIDGLYRVGTIAKIKQILKLPGEVVRVLVEGISRGEILSVLQDEPFVEVNIKEHLDEPLEKSKEITALMRGVANAFEEYIGYINNISPEILISVISIEEPGRLADVIASHVSLNTSQKQEILEIFDVRERLERLYGMLLNELDIMEIEREITAKVRKKIDKVQKDYYLREQLNAIREELGEADDVQQEINEYKEKIEKANLPDEAREKALKELDRLSKMAPGAPESSVIRTYLDWILDLPWNTFTEDKLDIEEARRILDEDHYGLEKVKERILEYLAVRKLKNDVKGSILCLVGPPGVGKTSLGRSIARAMGRKFVRISLGGLRDEAEIRGHRRTYIGAMPGKIISSLKYVKTSNPVFLFDEIDKMSSDFRGDPASAMLEVLDPEQNVSFRDNYLDIPFDLSKVFFITTANATDTIPQPLLDRMEVIYISGYTDEEKLNIAKKYLWPKQLKEHGIQKPIAISDKAIKKVIEEYTREAGVRNLERNLAALVRKIAKNMVERENFRVTVSTRIVESYLGKPLYRHEKPEEKNEVGVVTGLAWTPMGGEILSVEAIKVPGSGKLVLTGQLGDVMKESAQAGFTYIRSKAKELGIDDQFYKDYDIHIHVPEGAIPKDGPSAGITMATAMVSALTGRPADRNIAMTGEITLVGKVLPIGGVKEKVLAAYRAGIKKVILPADNRRDIDDIPQSIRRKIEFIFVNTLDQVLDNALNK</sequence>
<dbReference type="PROSITE" id="PS01046">
    <property type="entry name" value="LON_SER"/>
    <property type="match status" value="1"/>
</dbReference>
<keyword evidence="15" id="KW-0175">Coiled coil</keyword>
<keyword evidence="5 9" id="KW-0378">Hydrolase</keyword>
<dbReference type="GO" id="GO:0004176">
    <property type="term" value="F:ATP-dependent peptidase activity"/>
    <property type="evidence" value="ECO:0007669"/>
    <property type="project" value="UniProtKB-UniRule"/>
</dbReference>
<dbReference type="SMART" id="SM00464">
    <property type="entry name" value="LON"/>
    <property type="match status" value="1"/>
</dbReference>
<dbReference type="NCBIfam" id="NF008053">
    <property type="entry name" value="PRK10787.1"/>
    <property type="match status" value="1"/>
</dbReference>
<evidence type="ECO:0000256" key="14">
    <source>
        <dbReference type="RuleBase" id="RU000591"/>
    </source>
</evidence>
<dbReference type="GO" id="GO:0005737">
    <property type="term" value="C:cytoplasm"/>
    <property type="evidence" value="ECO:0007669"/>
    <property type="project" value="UniProtKB-SubCell"/>
</dbReference>
<dbReference type="InterPro" id="IPR027543">
    <property type="entry name" value="Lon_bac"/>
</dbReference>
<dbReference type="Gene3D" id="1.20.5.5270">
    <property type="match status" value="1"/>
</dbReference>
<dbReference type="SUPFAM" id="SSF88697">
    <property type="entry name" value="PUA domain-like"/>
    <property type="match status" value="1"/>
</dbReference>
<proteinExistence type="evidence at transcript level"/>
<dbReference type="FunFam" id="1.20.5.5270:FF:000002">
    <property type="entry name" value="Lon protease homolog"/>
    <property type="match status" value="1"/>
</dbReference>
<dbReference type="InterPro" id="IPR008269">
    <property type="entry name" value="Lon_proteolytic"/>
</dbReference>
<dbReference type="Gene3D" id="1.10.8.60">
    <property type="match status" value="1"/>
</dbReference>
<keyword evidence="7 9" id="KW-0067">ATP-binding</keyword>
<dbReference type="FunFam" id="3.40.50.300:FF:000382">
    <property type="entry name" value="Lon protease homolog 2, peroxisomal"/>
    <property type="match status" value="1"/>
</dbReference>
<protein>
    <recommendedName>
        <fullName evidence="9 10">Lon protease</fullName>
        <ecNumber evidence="9 10">3.4.21.53</ecNumber>
    </recommendedName>
    <alternativeName>
        <fullName evidence="9">ATP-dependent protease La</fullName>
    </alternativeName>
</protein>
<accession>A0A1M4SV71</accession>
<dbReference type="Pfam" id="PF02190">
    <property type="entry name" value="LON_substr_bdg"/>
    <property type="match status" value="1"/>
</dbReference>
<evidence type="ECO:0000256" key="2">
    <source>
        <dbReference type="ARBA" id="ARBA00022490"/>
    </source>
</evidence>
<dbReference type="PANTHER" id="PTHR10046">
    <property type="entry name" value="ATP DEPENDENT LON PROTEASE FAMILY MEMBER"/>
    <property type="match status" value="1"/>
</dbReference>
<dbReference type="PROSITE" id="PS51786">
    <property type="entry name" value="LON_PROTEOLYTIC"/>
    <property type="match status" value="1"/>
</dbReference>
<comment type="function">
    <text evidence="9">ATP-dependent serine protease that mediates the selective degradation of mutant and abnormal proteins as well as certain short-lived regulatory proteins. Required for cellular homeostasis and for survival from DNA damage and developmental changes induced by stress. Degrades polypeptides processively to yield small peptide fragments that are 5 to 10 amino acids long. Binds to DNA in a double-stranded, site-specific manner.</text>
</comment>
<organism evidence="18 19">
    <name type="scientific">Caldanaerobius fijiensis DSM 17918</name>
    <dbReference type="NCBI Taxonomy" id="1121256"/>
    <lineage>
        <taxon>Bacteria</taxon>
        <taxon>Bacillati</taxon>
        <taxon>Bacillota</taxon>
        <taxon>Clostridia</taxon>
        <taxon>Thermoanaerobacterales</taxon>
        <taxon>Thermoanaerobacteraceae</taxon>
        <taxon>Caldanaerobius</taxon>
    </lineage>
</organism>
<dbReference type="InterPro" id="IPR008268">
    <property type="entry name" value="Peptidase_S16_AS"/>
</dbReference>
<feature type="binding site" evidence="9 12">
    <location>
        <begin position="357"/>
        <end position="364"/>
    </location>
    <ligand>
        <name>ATP</name>
        <dbReference type="ChEBI" id="CHEBI:30616"/>
    </ligand>
</feature>
<feature type="domain" description="Lon proteolytic" evidence="16">
    <location>
        <begin position="592"/>
        <end position="773"/>
    </location>
</feature>
<evidence type="ECO:0000259" key="16">
    <source>
        <dbReference type="PROSITE" id="PS51786"/>
    </source>
</evidence>
<dbReference type="OrthoDB" id="9803599at2"/>
<evidence type="ECO:0000256" key="1">
    <source>
        <dbReference type="ARBA" id="ARBA00004496"/>
    </source>
</evidence>
<dbReference type="EC" id="3.4.21.53" evidence="9 10"/>
<dbReference type="InterPro" id="IPR046336">
    <property type="entry name" value="Lon_prtase_N_sf"/>
</dbReference>
<dbReference type="PIRSF" id="PIRSF001174">
    <property type="entry name" value="Lon_proteas"/>
    <property type="match status" value="1"/>
</dbReference>
<dbReference type="InterPro" id="IPR054594">
    <property type="entry name" value="Lon_lid"/>
</dbReference>
<dbReference type="InterPro" id="IPR003593">
    <property type="entry name" value="AAA+_ATPase"/>
</dbReference>
<gene>
    <name evidence="9" type="primary">lon</name>
    <name evidence="18" type="ORF">SAMN02746089_00137</name>
</gene>
<dbReference type="SUPFAM" id="SSF54211">
    <property type="entry name" value="Ribosomal protein S5 domain 2-like"/>
    <property type="match status" value="1"/>
</dbReference>
<dbReference type="EMBL" id="FQVH01000001">
    <property type="protein sequence ID" value="SHE36109.1"/>
    <property type="molecule type" value="Genomic_DNA"/>
</dbReference>
<dbReference type="AlphaFoldDB" id="A0A1M4SV71"/>
<evidence type="ECO:0000256" key="3">
    <source>
        <dbReference type="ARBA" id="ARBA00022670"/>
    </source>
</evidence>
<dbReference type="STRING" id="1121256.SAMN02746089_00137"/>
<dbReference type="NCBIfam" id="TIGR00763">
    <property type="entry name" value="lon"/>
    <property type="match status" value="1"/>
</dbReference>
<keyword evidence="8 9" id="KW-0346">Stress response</keyword>
<dbReference type="GO" id="GO:0005524">
    <property type="term" value="F:ATP binding"/>
    <property type="evidence" value="ECO:0007669"/>
    <property type="project" value="UniProtKB-UniRule"/>
</dbReference>
<name>A0A1M4SV71_9THEO</name>
<dbReference type="InterPro" id="IPR003111">
    <property type="entry name" value="Lon_prtase_N"/>
</dbReference>
<evidence type="ECO:0000256" key="15">
    <source>
        <dbReference type="SAM" id="Coils"/>
    </source>
</evidence>
<dbReference type="Pfam" id="PF05362">
    <property type="entry name" value="Lon_C"/>
    <property type="match status" value="1"/>
</dbReference>
<comment type="subcellular location">
    <subcellularLocation>
        <location evidence="1 9 10">Cytoplasm</location>
    </subcellularLocation>
</comment>